<reference evidence="4" key="1">
    <citation type="submission" date="2023-07" db="EMBL/GenBank/DDBJ databases">
        <authorList>
            <person name="Kim M.K."/>
        </authorList>
    </citation>
    <scope>NUCLEOTIDE SEQUENCE</scope>
    <source>
        <strain evidence="4">ASUV-10-1</strain>
    </source>
</reference>
<feature type="signal peptide" evidence="2">
    <location>
        <begin position="1"/>
        <end position="27"/>
    </location>
</feature>
<feature type="chain" id="PRO_5046588215" evidence="2">
    <location>
        <begin position="28"/>
        <end position="6096"/>
    </location>
</feature>
<organism evidence="4 5">
    <name type="scientific">Hymenobacter aranciens</name>
    <dbReference type="NCBI Taxonomy" id="3063996"/>
    <lineage>
        <taxon>Bacteria</taxon>
        <taxon>Pseudomonadati</taxon>
        <taxon>Bacteroidota</taxon>
        <taxon>Cytophagia</taxon>
        <taxon>Cytophagales</taxon>
        <taxon>Hymenobacteraceae</taxon>
        <taxon>Hymenobacter</taxon>
    </lineage>
</organism>
<sequence>MSTPRSRYLTRAVALLALLLGSNGAWAQLSGTKTIPGDYATVAAAITALNSGGVGPNGVTFDIAAGYTETFASATAGQITLNNASTNPATVARPVVFKKAGAGANPVITGIGTAGANDAILSVVGTDYVTFTNINVTAASNTVEYGYALFRVSATDGSQNVVVTGSTITLDKTSTSTIGIYSAATGATGTAYTASSSFGANSNNAFRGNVIANSFLGVNILGATATVANMDTNNVIGATGTGNGNTMTNLGGSNTAVYGINAEYQAGLSIVNNTVSIPNGNTSTAVTGIGTGAVNPTGMVGALTISQNAVTIATASTGSGSGINIGIKQAGTTALTTVNITNNTFTGWNIPNSPYYVQFIQDLSSATGLTSNITGNSITGNSVSSNFYLFGLSRAVYNSLTTTSSGTANITGNTISNNTFGVTGLSGVSIIPIYATGTTANIGGAGSNANVISNNTSSIAVATVRYYPIYTTAATSVTDNNTITNETLTTNSTGLLTYPYFSYTSVATETVTNNTIVGISVGGTGTSGNNFYGIYSQATGVKNIANNTVGNLTLGTAGGSVYGPLHGIYNTTGSTVNISRNKVYGLTSYNASAPAASGLFINSGTTVNASNNIIGGITTPDLSSATAVAGILVNGGSASNIYNNTVYLNASSSGTNFGTSGIFLASTTPTVTLINNIVVNKSTPNGTGLAVALRRTATALAGYSSSSNNNLYFAGTPGTNRLLYYDGTNSYQTLAAMQAAVAPRETNSRTEDVPFASTTGSASNFLHIAPGTATFVESGGVVISGVTTDYDGDARGPYTGTGPYSVNGVAQTNGGGYAPDLGADEGDFTSLPYITVTGTPTYTQYTGITGAGATNQAVAALTIVTAGQVNAPKLNSLTVDLGSTPVADIQNVQLYVSSSNTFSLATATLVPTTATPAGTYTITVTGGSTLAIGNNYYYLTYNIAPGATPGDVITSAITSITINTTSYTPTLSGAAGALTVTGPMSGPYTIDQTGSGPLNYTSFTAAITDLNARGINTTGSGVPVTFNVAGGQTFNETGVPAINRTGIAGFPITFRRDPAGSATNPILQVTGTSGTNDAALAVAGGDYFTFSNLTITQPTGSSALEYGIAFYRASATDGSQNNTVQNCTITLSTANASSAGIYSAATTVTGAAVTTSSAAGAFSNNKFYSNTISNVAAGIYLNGVNVAANYDTGNDVGGAAAAGATTGNTITNFGGTAGGYGIYAIYQSGALLNNNTINNAAGGSAAAGPIYGVYQGTSTATSVAMSYNTVTLSQGSANLAYGVYNLAAGAAANTASLTNNIVTLSLANNFATTNASSLYGVYNAAANGTVTLTNNSVTATAANTGAGSYDGGFYGVYNTTAISGGALTMTGNIVNLTATASAAGGFGSGGPFYGVGNAGAASAAATLSSNNVTIVHTVGGTAGSGNSVYGVYNASTVAGALTMSSNTVANTPTSSTTGSGYGGSYYGVGNVSAVTGALAMNSNTVSNSPTVTSTQSITTSFFGVYNTGAVSSNSATAAAFNGNTINAVSSLTSTGVLSGSFNGVYNTGAVGASGAGSASMSNNNVLTATGNTYVTTAAVNLLYNTGVIQGPLTISSNTGGPATGTATFNTGSASYLIFNNNATASAITVSNNNFRNLTSTGNGSFVGYYDNGSPSSPGAFTFNGNTLNNITLAGSAGLIGVQQSTAATQVMNITNNTFTNLTAGTGAGIGINATLGAAASVISGNTITGFNGGAALTGIVSNSNIGSVFQNTVGNLVSSGGSNVYGINNSATTTSIYQNKIYGLSGTAAGSVVAGIYLTAGTTVNLHNNLIGTLTAPAATSLLAVTGINMVASTTVNAYYNTIYLNASSSAATFGTSGIYFATGPNLTLRNNIIVNTSTAIGTGGYTAALRRVSGTNGTVPANYQAASNNNLFYAGAPSSTNLLYVEGTTSATNPHQRLDTYKAFMATRDQASVTENPPFASTTGSSSSFLHINPSVPTQVESGGAAIATYTTDFDGDTRNATTPDLGADEGTFTPSVPVTVSSLTYTQTTANTGASATNQVAASLTVTTAGSGAQPNLTAVTVDLTGTSNVADIAAARLYRSNTSSYSLASATLVATGTVSGTSINFTGSQLLDLGSNYFFLVYDIAGTATSGDQITSAFSSVTIGGTPYTGSSTPAITLSGAAGYLSIEGPMQGTYTINQSGSGARNYTSFTAAINDLNARGINTAAYTPSPNTGPVIFNVSRSQTFNETSVPVIITTGIAGFPITFQRDPAGAGANPILQVTGTSGTNDAALAVAGGDYFVFSGLDITQPSGLTSLEYGIALYRASVTNGAQNNTVQNCNITLSKANVNSTGIFGATTTAAGVAVAAPTSVAGANSGNKFYNNIISNVTSGIVFNGSNTPAFYDLNNDFGGTAGATTGNTVNNFGSTASSYGIYAIYQSGALLNNNIVNNTAGGGSAATGAIYGVFQGASTATNAVLSNNNVTLSQGSNNPIYGVYNAAAGAAANSVIMSGNTVVLSITSNSASDQTGYVSYGVWNAAATGSVALNGNTVTIAGANTAAGSYNAGTYGVYNTGAATATAGSLTLNNNIVTLSPSATAGGGFGTASFNGVSNTGAASNTLALNNNNVSVAFNALTGNSGFGQNVNGVFNTSTGTAVNGLTMNENTVSNASTFNVSTNSYGAQFYGVYNAAAVSGTSSTLAMNQNTVSNTPTSYSASSYTGGFYGVYNTGAVSGTGATAASFNTNNINGSDTFAGTGTLSGAVYGVYNTAAITGGATMNSNNLFTNDVNSYRTTGATYMLYNTGAVNNAAATGISHTISNNTFGPANGIAYFNWNSNSYLINNNSTTAGATTVSNNTFQNINGSGTGAGLFGYYNYASAAGDITVDQNTFTNIAVAGTSTLTGVFMGTSASQKITITNNTFTNLATGSGGGSAINYAYGATTSRVNNNTIAGFTSTGGGALSGVLIGPNTIVTGNAAAGGDIFLNNISGLSTTGAANVNGVSITSTSAASTVNIYRNKIYDLSGDNAGVTVNGLSIGGSIANTVNVYNNLVGNLTAPNATGASAINGMLVSNSSTSSVTNISFNSVYLAAFSAGANFGTSGIFISTDAPVNLRNNIFVNASSPNGTYATVAYRRGTTISVTNAPVTTNDRNLYYAGGASANTLLYAQGTTSLTNTKQTIADFKAYMGSPREANSGTEFPNFISTTGSDANFLHIDPTNPTQVESGGINIAGITTDYEGDIRQGNPGYPAGGGGTAPDIGADEGTFLVADLLPPTITFTAFPNQAAAPSTTLSGITITDNVNVNVSTFPPRLYFRRRTDGNVITGNTSATDGWKYVVGTLTNTSATTPPVYTYSFNVDYSLLNGGTGVTGGETIDYFIVAQDRVAPANVGVGHGNFPPSSIPTTVNLATANLPTGYDSYLIVPVLASTYTVGTGQPYPNLTGPAGLFNALNGGIAQSNIVVNVTSNLTEPGNIALNQLAQATGSNYSITIRPDASVTSELLISGPGFNAGMIRLNGADNVTFDGGASRYFRFQNLNTVASPTFTFLNDAVSNTITRSVIESGNTSTSSGTVLFYNSSTAVTSTGNDNNNVTDNDIRGLSTTGGATHANAVYSVSVTGTGTGTNSGITISNNRIYDWTSGGVIVPAAGNGNNWTISGNSFYQTATRTTALTAVQLVTGSAHTVTGNSIGGANATRGGAALTSSAAFIGIAIPSVASSTHTITNNVLANIANTGSSTNYGISFTGTGSGTISGNRIGMALTGGVSSDTVRTNYDTYSIYNTATGTVAITNNVVNRVKMTSTGGDFNVGIFSSAGTNTITGNTVANLTTTASSSTSDLALSGIYVSAATAGNTVSNNTVYNIVNSTTTASTRANGIFITGVNSTGTATLVERNRVYNVANTSLTPTGGTSGLAVGIRINGGAATYANNMVSMGANTAGESRVSGIENASAGTGTNNFYYNSVYVNGAVTGTVNNSYAFQRSSTSPLMLRNNVFYNERTGGGAAHVALLVSSTTGWTATTADNNYLITVDASKVVSYNGTVYSMSSYQSISGGAPNSLSSTTSSVTSSNLFVDPATANLHVGPYYVTNVRSAPLESRGVAIAGFTTDYDNDTRPGPAGSTNGGGSNPDIGADEFDGRPAGTDVTVVTINGITFPVNAGSLPVTATVRNLGNVPLTSVSLTYTLNGGSPVTQSFTGLSVAPNATTPLALGSPTLAQDINTLVVTSSLPNGSTDEDPTNDTQTLSFRTTLVGAYTINKAAAASNTNFVAFMNTSTPTVNAAASSLAAYGVNGAVTFAVSNGAYTEQVLLPTIAGTSATNTVAFNGNGQTLTFAPTSTNIAVVAFTGADYTTLNNFVINPTGTTYGAGVILSGQSNNNSITNNVVSAPANVSSTTTGGIAISNSLTSMTSSGDAAANTVISGNTISGGYYGISMSGPTATTAVGNQILNNTVRDFYTYGIYSTYQNAPQILGNDISRPTATTVTTFNGIYMTTGNSGAAVERNRIHDPYAAVLTNSSAAYGVYIAASATAAAPNDYVNNVVYNLQSAGTVAGFYNFSAYAYQRFYHNSVSSDYTTSSSGITYGYYQSGNAAGIELKNNIFKVTRTSTGSQYGLYFSTAAAATAAVSDYNDLYVMGSGTATNYYTGYNGTARTTLALWQTNSGLDANSVAVDPLFANAATGNLKPTTNAGIDGIAPLLPRVPNDITLATRNSPTDPGAYEFTPAPYDIEPAVLVSPVPSGQTCFSSAEPLSVTIRNTGFASTNLSTITPATVSVSVLTPSGTVGPFTATLTGTIAGNGGTLPVTIPGTVDMTAYGDYVFTITTNVSGDGSTGNDVLTVTRTVAAPVAGTVSPAAVSLCQGQTQVLTVAGTANGTIYWQQSTNGTTFTDVSPVANGTTYTATATPGVVAYRVQVRCNSNVANSNLSTFTVDNPQPVTASASPSTVCEGNTTTITATKTSSQSAIRFYSAATGGTELTPTSVAGNTYTYTTPALAAGTTNYYVAAVSGATEVGGKPAPTSPSNIIANGWGMQFTANSSFTLQSTTIYPTGTGTVNIALYNNAGVQLAETGNISVTGTGATTPVVVPLNFPVPTGTNYRLLLKAYSGISNLVYETTGISYPYNSPSGALSVNSAYWDPATTSYIFYFYNFVVSTSCEGLRTAVPVTVTPAPSVTITPSTPVTVCQGAPVAVTGTADAYYNTFTYSATAPAQASDVTYNSTALAATITAPTTVGTYIYTLTASNSTAGAGSCQAIRTITVNVIAPTAGTLASSISSFCTSGTPTLTLTGSTNGTIQYQQSTTSATTGFTNIAGATSATYTPAAALTQTTYFRVLTSCDANVVTSNVVTVTNVAPPTPVVTPASPTICNNTSTTLTAAVPNNVVSNKVLFSENFNAGLGSFTVDNASGATAVTNWALQTPPFTSSTYLTNFNGADGTPFVFANSDAGGSGSTTDTRLVSASFSTLNASGLSLTFDQLMRSPTDTKADVEYSIDGGSSWTLVPGGSFTSTAVGTTSGASAATATTTLALPAAVNGQANVKIRFNYIGSYDWYWIIDNVRVTGNFSEAATYAWTLVSGPGPLPATTNTASLTVSPADNAVSVYRVTATYASVSCSTSNDVTVTTTNTTTWTGAAASGSTTNWYNAGNWTTCVPSATIDAVIPTGLANYPTITSGTAPVRNLTIQGTGTLTTANSGTMLDIKGNFVTAGVASFTAGTGTMTSFSGATAQAIGSGTYYNVAISGSGATAKSLGGDVVVNNNFDLTNGMLDSNGHELQLNSTTGSFVGAGTSHYVVTNANLAGHVRINNVGPTGRASATFPIGTTTTYTPATLTNTGDLDYFVGSVKDGISLQGTGTSMTTGVVGKTWDIAEGTAGGSNATLTLQWNAADERSFNRTSAAIVHYENGAWNGQCYTCYAAAAGSDPYTLSRSNITTFSPFAVQDNTKPLPVELTRFEAVRNGGNAILNWNTATEKNNAGFEVQVSTNGSSFRKLQFVEPASANSNSPRSYVYNDVEAGKTGLRYYRLRQVDLDGKASFSPVRTVDFGKLDGTSLTAMPNPFSAQLMLNVQTRTASPATLLTVTDATGRTILTQTLALPAGQSQVTINDLERLPVGMYLLHLTLDGQLQHVKVVKK</sequence>
<keyword evidence="2" id="KW-0732">Signal</keyword>
<proteinExistence type="predicted"/>
<feature type="domain" description="Carbohydrate-binding/sugar hydrolysis" evidence="3">
    <location>
        <begin position="2299"/>
        <end position="2442"/>
    </location>
</feature>
<evidence type="ECO:0000313" key="5">
    <source>
        <dbReference type="Proteomes" id="UP001176429"/>
    </source>
</evidence>
<dbReference type="RefSeq" id="WP_305004705.1">
    <property type="nucleotide sequence ID" value="NZ_JAUQSY010000001.1"/>
</dbReference>
<dbReference type="SMART" id="SM00710">
    <property type="entry name" value="PbH1"/>
    <property type="match status" value="49"/>
</dbReference>
<dbReference type="InterPro" id="IPR011050">
    <property type="entry name" value="Pectin_lyase_fold/virulence"/>
</dbReference>
<dbReference type="Proteomes" id="UP001176429">
    <property type="component" value="Unassembled WGS sequence"/>
</dbReference>
<feature type="domain" description="Carbohydrate-binding/sugar hydrolysis" evidence="3">
    <location>
        <begin position="1082"/>
        <end position="1247"/>
    </location>
</feature>
<name>A0ABT9B553_9BACT</name>
<feature type="domain" description="Carbohydrate-binding/sugar hydrolysis" evidence="3">
    <location>
        <begin position="4336"/>
        <end position="4498"/>
    </location>
</feature>
<dbReference type="InterPro" id="IPR044023">
    <property type="entry name" value="Ig_7"/>
</dbReference>
<dbReference type="Gene3D" id="2.60.40.1290">
    <property type="match status" value="2"/>
</dbReference>
<protein>
    <submittedName>
        <fullName evidence="4">BNR-repeat neuraminidase N-terminal domain-containing protein</fullName>
    </submittedName>
</protein>
<dbReference type="Gene3D" id="2.60.120.260">
    <property type="entry name" value="Galactose-binding domain-like"/>
    <property type="match status" value="1"/>
</dbReference>
<keyword evidence="5" id="KW-1185">Reference proteome</keyword>
<evidence type="ECO:0000313" key="4">
    <source>
        <dbReference type="EMBL" id="MDO7873390.1"/>
    </source>
</evidence>
<dbReference type="EMBL" id="JAUQSY010000001">
    <property type="protein sequence ID" value="MDO7873390.1"/>
    <property type="molecule type" value="Genomic_DNA"/>
</dbReference>
<dbReference type="InterPro" id="IPR006633">
    <property type="entry name" value="Carb-bd_sugar_hydrolysis-dom"/>
</dbReference>
<evidence type="ECO:0000256" key="2">
    <source>
        <dbReference type="SAM" id="SignalP"/>
    </source>
</evidence>
<feature type="domain" description="Carbohydrate-binding/sugar hydrolysis" evidence="3">
    <location>
        <begin position="530"/>
        <end position="692"/>
    </location>
</feature>
<dbReference type="SUPFAM" id="SSF51126">
    <property type="entry name" value="Pectin lyase-like"/>
    <property type="match status" value="3"/>
</dbReference>
<dbReference type="Pfam" id="PF19081">
    <property type="entry name" value="Ig_7"/>
    <property type="match status" value="1"/>
</dbReference>
<dbReference type="SMART" id="SM00722">
    <property type="entry name" value="CASH"/>
    <property type="match status" value="4"/>
</dbReference>
<evidence type="ECO:0000256" key="1">
    <source>
        <dbReference type="SAM" id="MobiDB-lite"/>
    </source>
</evidence>
<dbReference type="InterPro" id="IPR012334">
    <property type="entry name" value="Pectin_lyas_fold"/>
</dbReference>
<feature type="region of interest" description="Disordered" evidence="1">
    <location>
        <begin position="4081"/>
        <end position="4107"/>
    </location>
</feature>
<dbReference type="Gene3D" id="2.160.20.10">
    <property type="entry name" value="Single-stranded right-handed beta-helix, Pectin lyase-like"/>
    <property type="match status" value="2"/>
</dbReference>
<evidence type="ECO:0000259" key="3">
    <source>
        <dbReference type="SMART" id="SM00722"/>
    </source>
</evidence>
<gene>
    <name evidence="4" type="ORF">Q5H93_01510</name>
</gene>
<dbReference type="InterPro" id="IPR006626">
    <property type="entry name" value="PbH1"/>
</dbReference>
<accession>A0ABT9B553</accession>
<comment type="caution">
    <text evidence="4">The sequence shown here is derived from an EMBL/GenBank/DDBJ whole genome shotgun (WGS) entry which is preliminary data.</text>
</comment>